<dbReference type="Pfam" id="PF00089">
    <property type="entry name" value="Trypsin"/>
    <property type="match status" value="1"/>
</dbReference>
<dbReference type="STRING" id="8153.ENSHBUP00000033898"/>
<dbReference type="EC" id="3.4.21.4" evidence="5"/>
<dbReference type="PANTHER" id="PTHR24271">
    <property type="entry name" value="KALLIKREIN-RELATED"/>
    <property type="match status" value="1"/>
</dbReference>
<dbReference type="InterPro" id="IPR001254">
    <property type="entry name" value="Trypsin_dom"/>
</dbReference>
<feature type="signal peptide" evidence="6">
    <location>
        <begin position="1"/>
        <end position="24"/>
    </location>
</feature>
<keyword evidence="3" id="KW-1015">Disulfide bond</keyword>
<organism evidence="8 9">
    <name type="scientific">Haplochromis burtoni</name>
    <name type="common">Burton's mouthbrooder</name>
    <name type="synonym">Chromis burtoni</name>
    <dbReference type="NCBI Taxonomy" id="8153"/>
    <lineage>
        <taxon>Eukaryota</taxon>
        <taxon>Metazoa</taxon>
        <taxon>Chordata</taxon>
        <taxon>Craniata</taxon>
        <taxon>Vertebrata</taxon>
        <taxon>Euteleostomi</taxon>
        <taxon>Actinopterygii</taxon>
        <taxon>Neopterygii</taxon>
        <taxon>Teleostei</taxon>
        <taxon>Neoteleostei</taxon>
        <taxon>Acanthomorphata</taxon>
        <taxon>Ovalentaria</taxon>
        <taxon>Cichlomorphae</taxon>
        <taxon>Cichliformes</taxon>
        <taxon>Cichlidae</taxon>
        <taxon>African cichlids</taxon>
        <taxon>Pseudocrenilabrinae</taxon>
        <taxon>Haplochromini</taxon>
        <taxon>Haplochromis</taxon>
    </lineage>
</organism>
<dbReference type="CDD" id="cd00190">
    <property type="entry name" value="Tryp_SPc"/>
    <property type="match status" value="1"/>
</dbReference>
<evidence type="ECO:0000313" key="8">
    <source>
        <dbReference type="Ensembl" id="ENSHBUP00000033898.1"/>
    </source>
</evidence>
<dbReference type="GO" id="GO:0006508">
    <property type="term" value="P:proteolysis"/>
    <property type="evidence" value="ECO:0007669"/>
    <property type="project" value="InterPro"/>
</dbReference>
<dbReference type="PRINTS" id="PR00722">
    <property type="entry name" value="CHYMOTRYPSIN"/>
</dbReference>
<evidence type="ECO:0000256" key="4">
    <source>
        <dbReference type="ARBA" id="ARBA00036320"/>
    </source>
</evidence>
<dbReference type="SMART" id="SM00020">
    <property type="entry name" value="Tryp_SPc"/>
    <property type="match status" value="1"/>
</dbReference>
<dbReference type="AlphaFoldDB" id="A0A3Q3CYW9"/>
<dbReference type="PROSITE" id="PS50240">
    <property type="entry name" value="TRYPSIN_DOM"/>
    <property type="match status" value="1"/>
</dbReference>
<dbReference type="GO" id="GO:0004252">
    <property type="term" value="F:serine-type endopeptidase activity"/>
    <property type="evidence" value="ECO:0007669"/>
    <property type="project" value="UniProtKB-EC"/>
</dbReference>
<dbReference type="FunFam" id="2.40.10.10:FF:000005">
    <property type="entry name" value="Serine protease 37"/>
    <property type="match status" value="1"/>
</dbReference>
<keyword evidence="2" id="KW-0865">Zymogen</keyword>
<dbReference type="InterPro" id="IPR001314">
    <property type="entry name" value="Peptidase_S1A"/>
</dbReference>
<dbReference type="InterPro" id="IPR009003">
    <property type="entry name" value="Peptidase_S1_PA"/>
</dbReference>
<evidence type="ECO:0000313" key="9">
    <source>
        <dbReference type="Proteomes" id="UP000264840"/>
    </source>
</evidence>
<dbReference type="PROSITE" id="PS00134">
    <property type="entry name" value="TRYPSIN_HIS"/>
    <property type="match status" value="1"/>
</dbReference>
<evidence type="ECO:0000259" key="7">
    <source>
        <dbReference type="PROSITE" id="PS50240"/>
    </source>
</evidence>
<evidence type="ECO:0000256" key="5">
    <source>
        <dbReference type="ARBA" id="ARBA00038868"/>
    </source>
</evidence>
<dbReference type="Ensembl" id="ENSHBUT00000028160.1">
    <property type="protein sequence ID" value="ENSHBUP00000033898.1"/>
    <property type="gene ID" value="ENSHBUG00000021093.1"/>
</dbReference>
<evidence type="ECO:0000256" key="1">
    <source>
        <dbReference type="ARBA" id="ARBA00004239"/>
    </source>
</evidence>
<feature type="domain" description="Peptidase S1" evidence="7">
    <location>
        <begin position="27"/>
        <end position="254"/>
    </location>
</feature>
<protein>
    <recommendedName>
        <fullName evidence="5">trypsin</fullName>
        <ecNumber evidence="5">3.4.21.4</ecNumber>
    </recommendedName>
</protein>
<comment type="subcellular location">
    <subcellularLocation>
        <location evidence="1">Secreted</location>
        <location evidence="1">Extracellular space</location>
    </subcellularLocation>
</comment>
<dbReference type="Gene3D" id="2.40.10.10">
    <property type="entry name" value="Trypsin-like serine proteases"/>
    <property type="match status" value="2"/>
</dbReference>
<keyword evidence="9" id="KW-1185">Reference proteome</keyword>
<dbReference type="InterPro" id="IPR043504">
    <property type="entry name" value="Peptidase_S1_PA_chymotrypsin"/>
</dbReference>
<evidence type="ECO:0000256" key="6">
    <source>
        <dbReference type="SAM" id="SignalP"/>
    </source>
</evidence>
<dbReference type="SUPFAM" id="SSF50494">
    <property type="entry name" value="Trypsin-like serine proteases"/>
    <property type="match status" value="1"/>
</dbReference>
<proteinExistence type="predicted"/>
<name>A0A3Q3CYW9_HAPBU</name>
<evidence type="ECO:0000256" key="2">
    <source>
        <dbReference type="ARBA" id="ARBA00023145"/>
    </source>
</evidence>
<dbReference type="Proteomes" id="UP000264840">
    <property type="component" value="Unplaced"/>
</dbReference>
<dbReference type="GeneTree" id="ENSGT00940000163484"/>
<sequence>MFCLRSFGLFLSCVLLFITQPGRGSEIIQGKEVEPHSLPFMAYLRGKLSWCGGTLIHPQWVLTAAHCTRMYKVVLGAHSIRKKETDSKQIREVEKLFPHPNYTHVTKGNDLMLVKLQEPVTRTRAVKWLKFGNTVRDPASGSTCLVAGWGRTETKRPSDVLKSVNVTVVDRQTCNSRDYYNHRPEITDDMICAGSDGTNVADTCQVRMKNPCIFPCFFSFSSTPETLSCVCSCCRGIQEGRCCAMEGWLESLLLDGVVVSLKNLESTRLSQGNN</sequence>
<dbReference type="InterPro" id="IPR018114">
    <property type="entry name" value="TRYPSIN_HIS"/>
</dbReference>
<dbReference type="GO" id="GO:0005576">
    <property type="term" value="C:extracellular region"/>
    <property type="evidence" value="ECO:0007669"/>
    <property type="project" value="UniProtKB-SubCell"/>
</dbReference>
<reference evidence="8" key="1">
    <citation type="submission" date="2025-08" db="UniProtKB">
        <authorList>
            <consortium name="Ensembl"/>
        </authorList>
    </citation>
    <scope>IDENTIFICATION</scope>
</reference>
<reference evidence="8" key="2">
    <citation type="submission" date="2025-09" db="UniProtKB">
        <authorList>
            <consortium name="Ensembl"/>
        </authorList>
    </citation>
    <scope>IDENTIFICATION</scope>
</reference>
<dbReference type="PANTHER" id="PTHR24271:SF52">
    <property type="entry name" value="GRANZYME K"/>
    <property type="match status" value="1"/>
</dbReference>
<keyword evidence="6" id="KW-0732">Signal</keyword>
<accession>A0A3Q3CYW9</accession>
<feature type="chain" id="PRO_5018749561" description="trypsin" evidence="6">
    <location>
        <begin position="25"/>
        <end position="274"/>
    </location>
</feature>
<comment type="catalytic activity">
    <reaction evidence="4">
        <text>Preferential cleavage: Arg-|-Xaa, Lys-|-Xaa.</text>
        <dbReference type="EC" id="3.4.21.4"/>
    </reaction>
</comment>
<evidence type="ECO:0000256" key="3">
    <source>
        <dbReference type="ARBA" id="ARBA00023157"/>
    </source>
</evidence>